<sequence>MESNQNSNLTEEERAAAERLHTRLRRLSEVPNMEGVVISMFEFYAHLPTAHLTPIQEELLSLIEQKYGVG</sequence>
<reference evidence="1" key="1">
    <citation type="submission" date="2018-12" db="EMBL/GenBank/DDBJ databases">
        <authorList>
            <person name="Will S."/>
            <person name="Neumann-Schaal M."/>
            <person name="Henke P."/>
        </authorList>
    </citation>
    <scope>NUCLEOTIDE SEQUENCE</scope>
    <source>
        <strain evidence="1">PCC 7102</strain>
    </source>
</reference>
<reference evidence="1" key="2">
    <citation type="journal article" date="2019" name="Genome Biol. Evol.">
        <title>Day and night: Metabolic profiles and evolutionary relationships of six axenic non-marine cyanobacteria.</title>
        <authorList>
            <person name="Will S.E."/>
            <person name="Henke P."/>
            <person name="Boedeker C."/>
            <person name="Huang S."/>
            <person name="Brinkmann H."/>
            <person name="Rohde M."/>
            <person name="Jarek M."/>
            <person name="Friedl T."/>
            <person name="Seufert S."/>
            <person name="Schumacher M."/>
            <person name="Overmann J."/>
            <person name="Neumann-Schaal M."/>
            <person name="Petersen J."/>
        </authorList>
    </citation>
    <scope>NUCLEOTIDE SEQUENCE [LARGE SCALE GENOMIC DNA]</scope>
    <source>
        <strain evidence="1">PCC 7102</strain>
    </source>
</reference>
<dbReference type="EMBL" id="RSCL01000006">
    <property type="protein sequence ID" value="RUT06453.1"/>
    <property type="molecule type" value="Genomic_DNA"/>
</dbReference>
<protein>
    <submittedName>
        <fullName evidence="1">Uncharacterized protein</fullName>
    </submittedName>
</protein>
<keyword evidence="2" id="KW-1185">Reference proteome</keyword>
<evidence type="ECO:0000313" key="2">
    <source>
        <dbReference type="Proteomes" id="UP000271624"/>
    </source>
</evidence>
<dbReference type="Proteomes" id="UP000271624">
    <property type="component" value="Unassembled WGS sequence"/>
</dbReference>
<name>A0A433VJZ7_9CYAN</name>
<dbReference type="OrthoDB" id="520296at2"/>
<comment type="caution">
    <text evidence="1">The sequence shown here is derived from an EMBL/GenBank/DDBJ whole genome shotgun (WGS) entry which is preliminary data.</text>
</comment>
<accession>A0A433VJZ7</accession>
<gene>
    <name evidence="1" type="ORF">DSM106972_027100</name>
</gene>
<proteinExistence type="predicted"/>
<organism evidence="1 2">
    <name type="scientific">Dulcicalothrix desertica PCC 7102</name>
    <dbReference type="NCBI Taxonomy" id="232991"/>
    <lineage>
        <taxon>Bacteria</taxon>
        <taxon>Bacillati</taxon>
        <taxon>Cyanobacteriota</taxon>
        <taxon>Cyanophyceae</taxon>
        <taxon>Nostocales</taxon>
        <taxon>Calotrichaceae</taxon>
        <taxon>Dulcicalothrix</taxon>
    </lineage>
</organism>
<dbReference type="RefSeq" id="WP_127081266.1">
    <property type="nucleotide sequence ID" value="NZ_RSCL01000006.1"/>
</dbReference>
<evidence type="ECO:0000313" key="1">
    <source>
        <dbReference type="EMBL" id="RUT06453.1"/>
    </source>
</evidence>
<dbReference type="AlphaFoldDB" id="A0A433VJZ7"/>